<evidence type="ECO:0000313" key="3">
    <source>
        <dbReference type="EMBL" id="ONH24753.1"/>
    </source>
</evidence>
<dbReference type="Proteomes" id="UP000188929">
    <property type="component" value="Unassembled WGS sequence"/>
</dbReference>
<organism evidence="3 4">
    <name type="scientific">Pseudofrankia asymbiotica</name>
    <dbReference type="NCBI Taxonomy" id="1834516"/>
    <lineage>
        <taxon>Bacteria</taxon>
        <taxon>Bacillati</taxon>
        <taxon>Actinomycetota</taxon>
        <taxon>Actinomycetes</taxon>
        <taxon>Frankiales</taxon>
        <taxon>Frankiaceae</taxon>
        <taxon>Pseudofrankia</taxon>
    </lineage>
</organism>
<dbReference type="GO" id="GO:0000774">
    <property type="term" value="F:adenyl-nucleotide exchange factor activity"/>
    <property type="evidence" value="ECO:0007669"/>
    <property type="project" value="InterPro"/>
</dbReference>
<dbReference type="EMBL" id="MOMC01000068">
    <property type="protein sequence ID" value="ONH24753.1"/>
    <property type="molecule type" value="Genomic_DNA"/>
</dbReference>
<evidence type="ECO:0000313" key="4">
    <source>
        <dbReference type="Proteomes" id="UP000188929"/>
    </source>
</evidence>
<evidence type="ECO:0000256" key="1">
    <source>
        <dbReference type="ARBA" id="ARBA00023186"/>
    </source>
</evidence>
<dbReference type="STRING" id="1834516.BL253_29450"/>
<dbReference type="InterPro" id="IPR000740">
    <property type="entry name" value="GrpE"/>
</dbReference>
<accession>A0A1V2I373</accession>
<dbReference type="InterPro" id="IPR009012">
    <property type="entry name" value="GrpE_head"/>
</dbReference>
<reference evidence="4" key="1">
    <citation type="submission" date="2016-10" db="EMBL/GenBank/DDBJ databases">
        <title>Frankia sp. NRRL B-16386 Genome sequencing.</title>
        <authorList>
            <person name="Ghodhbane-Gtari F."/>
            <person name="Swanson E."/>
            <person name="Gueddou A."/>
            <person name="Hezbri K."/>
            <person name="Ktari K."/>
            <person name="Nouioui I."/>
            <person name="Morris K."/>
            <person name="Simpson S."/>
            <person name="Abebe-Akele F."/>
            <person name="Thomas K."/>
            <person name="Gtari M."/>
            <person name="Tisa L.S."/>
        </authorList>
    </citation>
    <scope>NUCLEOTIDE SEQUENCE [LARGE SCALE GENOMIC DNA]</scope>
    <source>
        <strain evidence="4">NRRL B-16386</strain>
    </source>
</reference>
<evidence type="ECO:0000256" key="2">
    <source>
        <dbReference type="SAM" id="MobiDB-lite"/>
    </source>
</evidence>
<dbReference type="OrthoDB" id="3207947at2"/>
<dbReference type="GO" id="GO:0051087">
    <property type="term" value="F:protein-folding chaperone binding"/>
    <property type="evidence" value="ECO:0007669"/>
    <property type="project" value="InterPro"/>
</dbReference>
<dbReference type="Gene3D" id="2.30.22.10">
    <property type="entry name" value="Head domain of nucleotide exchange factor GrpE"/>
    <property type="match status" value="1"/>
</dbReference>
<keyword evidence="4" id="KW-1185">Reference proteome</keyword>
<protein>
    <submittedName>
        <fullName evidence="3">Nucleotide exchange factor GrpE</fullName>
    </submittedName>
</protein>
<dbReference type="AlphaFoldDB" id="A0A1V2I373"/>
<dbReference type="Pfam" id="PF01025">
    <property type="entry name" value="GrpE"/>
    <property type="match status" value="1"/>
</dbReference>
<dbReference type="GO" id="GO:0042803">
    <property type="term" value="F:protein homodimerization activity"/>
    <property type="evidence" value="ECO:0007669"/>
    <property type="project" value="InterPro"/>
</dbReference>
<comment type="caution">
    <text evidence="3">The sequence shown here is derived from an EMBL/GenBank/DDBJ whole genome shotgun (WGS) entry which is preliminary data.</text>
</comment>
<feature type="region of interest" description="Disordered" evidence="2">
    <location>
        <begin position="143"/>
        <end position="181"/>
    </location>
</feature>
<name>A0A1V2I373_9ACTN</name>
<dbReference type="GO" id="GO:0006457">
    <property type="term" value="P:protein folding"/>
    <property type="evidence" value="ECO:0007669"/>
    <property type="project" value="InterPro"/>
</dbReference>
<dbReference type="RefSeq" id="WP_076820660.1">
    <property type="nucleotide sequence ID" value="NZ_MOMC01000068.1"/>
</dbReference>
<proteinExistence type="predicted"/>
<gene>
    <name evidence="3" type="ORF">BL253_29450</name>
</gene>
<sequence>MAWAEVTARLAAIEAAVTGFQDRSAHRESVIDRLHEERVEHRAGIRRTILDPVATDLIRLFDGLAGEALRLAALGEARLAELLASFADDAELALERCGLDALRPAPGETFQKSLHVLAGSEPTDEPAAHNTIVAVVEPGFVDRDRDRPRRPAKVKVYRLRTPSSAATADGPSAGTPATDVP</sequence>
<keyword evidence="1" id="KW-0143">Chaperone</keyword>